<reference evidence="4" key="1">
    <citation type="journal article" date="2019" name="Int. J. Syst. Evol. Microbiol.">
        <title>The Global Catalogue of Microorganisms (GCM) 10K type strain sequencing project: providing services to taxonomists for standard genome sequencing and annotation.</title>
        <authorList>
            <consortium name="The Broad Institute Genomics Platform"/>
            <consortium name="The Broad Institute Genome Sequencing Center for Infectious Disease"/>
            <person name="Wu L."/>
            <person name="Ma J."/>
        </authorList>
    </citation>
    <scope>NUCLEOTIDE SEQUENCE [LARGE SCALE GENOMIC DNA]</scope>
    <source>
        <strain evidence="4">CGMCC 4.7676</strain>
    </source>
</reference>
<name>A0ABV7P7H9_9PSEU</name>
<dbReference type="Pfam" id="PF00501">
    <property type="entry name" value="AMP-binding"/>
    <property type="match status" value="1"/>
</dbReference>
<dbReference type="InterPro" id="IPR020845">
    <property type="entry name" value="AMP-binding_CS"/>
</dbReference>
<protein>
    <submittedName>
        <fullName evidence="3">(2,3-dihydroxybenzoyl)adenylate synthase</fullName>
    </submittedName>
</protein>
<feature type="domain" description="AMP-dependent synthetase/ligase" evidence="1">
    <location>
        <begin position="35"/>
        <end position="399"/>
    </location>
</feature>
<feature type="domain" description="AMP-binding enzyme C-terminal" evidence="2">
    <location>
        <begin position="450"/>
        <end position="525"/>
    </location>
</feature>
<dbReference type="EMBL" id="JBHRWK010000079">
    <property type="protein sequence ID" value="MFC3455051.1"/>
    <property type="molecule type" value="Genomic_DNA"/>
</dbReference>
<organism evidence="3 4">
    <name type="scientific">Amycolatopsis speibonae</name>
    <dbReference type="NCBI Taxonomy" id="1450224"/>
    <lineage>
        <taxon>Bacteria</taxon>
        <taxon>Bacillati</taxon>
        <taxon>Actinomycetota</taxon>
        <taxon>Actinomycetes</taxon>
        <taxon>Pseudonocardiales</taxon>
        <taxon>Pseudonocardiaceae</taxon>
        <taxon>Amycolatopsis</taxon>
    </lineage>
</organism>
<dbReference type="SUPFAM" id="SSF56801">
    <property type="entry name" value="Acetyl-CoA synthetase-like"/>
    <property type="match status" value="1"/>
</dbReference>
<proteinExistence type="predicted"/>
<keyword evidence="4" id="KW-1185">Reference proteome</keyword>
<accession>A0ABV7P7H9</accession>
<dbReference type="PROSITE" id="PS00455">
    <property type="entry name" value="AMP_BINDING"/>
    <property type="match status" value="1"/>
</dbReference>
<dbReference type="InterPro" id="IPR045851">
    <property type="entry name" value="AMP-bd_C_sf"/>
</dbReference>
<dbReference type="Gene3D" id="3.40.50.980">
    <property type="match status" value="2"/>
</dbReference>
<dbReference type="InterPro" id="IPR000873">
    <property type="entry name" value="AMP-dep_synth/lig_dom"/>
</dbReference>
<dbReference type="RefSeq" id="WP_378245115.1">
    <property type="nucleotide sequence ID" value="NZ_JBHRWK010000079.1"/>
</dbReference>
<dbReference type="Gene3D" id="2.30.38.10">
    <property type="entry name" value="Luciferase, Domain 3"/>
    <property type="match status" value="1"/>
</dbReference>
<evidence type="ECO:0000313" key="4">
    <source>
        <dbReference type="Proteomes" id="UP001595645"/>
    </source>
</evidence>
<dbReference type="InterPro" id="IPR050237">
    <property type="entry name" value="ATP-dep_AMP-bd_enzyme"/>
</dbReference>
<comment type="caution">
    <text evidence="3">The sequence shown here is derived from an EMBL/GenBank/DDBJ whole genome shotgun (WGS) entry which is preliminary data.</text>
</comment>
<evidence type="ECO:0000259" key="2">
    <source>
        <dbReference type="Pfam" id="PF13193"/>
    </source>
</evidence>
<gene>
    <name evidence="3" type="ORF">ACFOSH_36930</name>
</gene>
<dbReference type="Proteomes" id="UP001595645">
    <property type="component" value="Unassembled WGS sequence"/>
</dbReference>
<dbReference type="Pfam" id="PF13193">
    <property type="entry name" value="AMP-binding_C"/>
    <property type="match status" value="1"/>
</dbReference>
<evidence type="ECO:0000259" key="1">
    <source>
        <dbReference type="Pfam" id="PF00501"/>
    </source>
</evidence>
<dbReference type="InterPro" id="IPR025110">
    <property type="entry name" value="AMP-bd_C"/>
</dbReference>
<dbReference type="Gene3D" id="3.30.300.30">
    <property type="match status" value="1"/>
</dbReference>
<evidence type="ECO:0000313" key="3">
    <source>
        <dbReference type="EMBL" id="MFC3455051.1"/>
    </source>
</evidence>
<dbReference type="PANTHER" id="PTHR43767:SF1">
    <property type="entry name" value="NONRIBOSOMAL PEPTIDE SYNTHASE PES1 (EUROFUNG)-RELATED"/>
    <property type="match status" value="1"/>
</dbReference>
<dbReference type="PANTHER" id="PTHR43767">
    <property type="entry name" value="LONG-CHAIN-FATTY-ACID--COA LIGASE"/>
    <property type="match status" value="1"/>
</dbReference>
<sequence>MEQRDWPGWPDETARRYRAVGHWQGTTFGEQLSGWAVRHADRVALVDGDRRWTYAALDTAVRRLSSGLAGLGLRRGDKVIVQLPNRAEFVLLWFALTRLGVVPVHAMPAHRRNEITHLAAVAEAVAYVIPDRHARFDYRELAARVRGDAGIRHVIVAGDTGGHEGFLALADLFDDEPGPDPVDPPRPDDLALLLLSGGTTGMPKLVPRTHDDFAYNSRRAAELCELTEDSVYLAVLPIAFNYTMSCPGMLGVLQAGGRVVLAPSAGARTAFELIARERVTIAAINPPLVPHWIAEHEHGDTDLSSLRILQVGSARLADDLAAAVTKTFDCRLQQVFGMAEGLLCLTRLDDPDELVHTTQGRPISADDEVRVVDPDDVEVAPGETGELLTRGPYTLPGYFRAAEHNARAFTADGFYRTGDLVQQLPTGHLNVVGRAKDQINRGGQKIDATEVEGHLLACPGVIAAALLPEPDAVLGERSVAFLVCSGEAPSMAEFQAFFRDRGVAAYKAPDRFAVVDELPSTAVGKIDKKALARRYLG</sequence>